<evidence type="ECO:0000256" key="4">
    <source>
        <dbReference type="ARBA" id="ARBA00022927"/>
    </source>
</evidence>
<dbReference type="OrthoDB" id="29145at2759"/>
<dbReference type="EMBL" id="CH963851">
    <property type="protein sequence ID" value="KRF98199.1"/>
    <property type="molecule type" value="Genomic_DNA"/>
</dbReference>
<dbReference type="InterPro" id="IPR024931">
    <property type="entry name" value="Importin_alpha"/>
</dbReference>
<dbReference type="SUPFAM" id="SSF48371">
    <property type="entry name" value="ARM repeat"/>
    <property type="match status" value="1"/>
</dbReference>
<dbReference type="KEGG" id="dwi:26529034"/>
<comment type="similarity">
    <text evidence="1 5">Belongs to the importin alpha family.</text>
</comment>
<dbReference type="InParanoid" id="A0A0Q9X1X0"/>
<dbReference type="InterPro" id="IPR011989">
    <property type="entry name" value="ARM-like"/>
</dbReference>
<dbReference type="Pfam" id="PF00514">
    <property type="entry name" value="Arm"/>
    <property type="match status" value="3"/>
</dbReference>
<dbReference type="eggNOG" id="KOG0166">
    <property type="taxonomic scope" value="Eukaryota"/>
</dbReference>
<dbReference type="Gene3D" id="1.25.10.10">
    <property type="entry name" value="Leucine-rich Repeat Variant"/>
    <property type="match status" value="1"/>
</dbReference>
<dbReference type="PANTHER" id="PTHR23316">
    <property type="entry name" value="IMPORTIN ALPHA"/>
    <property type="match status" value="1"/>
</dbReference>
<dbReference type="Proteomes" id="UP000007798">
    <property type="component" value="Unassembled WGS sequence"/>
</dbReference>
<dbReference type="InterPro" id="IPR032413">
    <property type="entry name" value="Arm_3"/>
</dbReference>
<dbReference type="STRING" id="7260.A0A0Q9X1X0"/>
<organism evidence="6 7">
    <name type="scientific">Drosophila willistoni</name>
    <name type="common">Fruit fly</name>
    <dbReference type="NCBI Taxonomy" id="7260"/>
    <lineage>
        <taxon>Eukaryota</taxon>
        <taxon>Metazoa</taxon>
        <taxon>Ecdysozoa</taxon>
        <taxon>Arthropoda</taxon>
        <taxon>Hexapoda</taxon>
        <taxon>Insecta</taxon>
        <taxon>Pterygota</taxon>
        <taxon>Neoptera</taxon>
        <taxon>Endopterygota</taxon>
        <taxon>Diptera</taxon>
        <taxon>Brachycera</taxon>
        <taxon>Muscomorpha</taxon>
        <taxon>Ephydroidea</taxon>
        <taxon>Drosophilidae</taxon>
        <taxon>Drosophila</taxon>
        <taxon>Sophophora</taxon>
    </lineage>
</organism>
<dbReference type="SMART" id="SM00185">
    <property type="entry name" value="ARM"/>
    <property type="match status" value="4"/>
</dbReference>
<keyword evidence="3" id="KW-0677">Repeat</keyword>
<keyword evidence="7" id="KW-1185">Reference proteome</keyword>
<protein>
    <recommendedName>
        <fullName evidence="5">Importin subunit alpha</fullName>
    </recommendedName>
</protein>
<dbReference type="PIRSF" id="PIRSF005673">
    <property type="entry name" value="Importin_alpha"/>
    <property type="match status" value="1"/>
</dbReference>
<dbReference type="InterPro" id="IPR016024">
    <property type="entry name" value="ARM-type_fold"/>
</dbReference>
<evidence type="ECO:0000256" key="3">
    <source>
        <dbReference type="ARBA" id="ARBA00022737"/>
    </source>
</evidence>
<keyword evidence="2 5" id="KW-0813">Transport</keyword>
<evidence type="ECO:0000256" key="5">
    <source>
        <dbReference type="PIRNR" id="PIRNR005673"/>
    </source>
</evidence>
<dbReference type="InterPro" id="IPR000225">
    <property type="entry name" value="Armadillo"/>
</dbReference>
<dbReference type="AlphaFoldDB" id="A0A0Q9X1X0"/>
<reference evidence="6 7" key="1">
    <citation type="journal article" date="2007" name="Nature">
        <title>Evolution of genes and genomes on the Drosophila phylogeny.</title>
        <authorList>
            <consortium name="Drosophila 12 Genomes Consortium"/>
            <person name="Clark A.G."/>
            <person name="Eisen M.B."/>
            <person name="Smith D.R."/>
            <person name="Bergman C.M."/>
            <person name="Oliver B."/>
            <person name="Markow T.A."/>
            <person name="Kaufman T.C."/>
            <person name="Kellis M."/>
            <person name="Gelbart W."/>
            <person name="Iyer V.N."/>
            <person name="Pollard D.A."/>
            <person name="Sackton T.B."/>
            <person name="Larracuente A.M."/>
            <person name="Singh N.D."/>
            <person name="Abad J.P."/>
            <person name="Abt D.N."/>
            <person name="Adryan B."/>
            <person name="Aguade M."/>
            <person name="Akashi H."/>
            <person name="Anderson W.W."/>
            <person name="Aquadro C.F."/>
            <person name="Ardell D.H."/>
            <person name="Arguello R."/>
            <person name="Artieri C.G."/>
            <person name="Barbash D.A."/>
            <person name="Barker D."/>
            <person name="Barsanti P."/>
            <person name="Batterham P."/>
            <person name="Batzoglou S."/>
            <person name="Begun D."/>
            <person name="Bhutkar A."/>
            <person name="Blanco E."/>
            <person name="Bosak S.A."/>
            <person name="Bradley R.K."/>
            <person name="Brand A.D."/>
            <person name="Brent M.R."/>
            <person name="Brooks A.N."/>
            <person name="Brown R.H."/>
            <person name="Butlin R.K."/>
            <person name="Caggese C."/>
            <person name="Calvi B.R."/>
            <person name="Bernardo de Carvalho A."/>
            <person name="Caspi A."/>
            <person name="Castrezana S."/>
            <person name="Celniker S.E."/>
            <person name="Chang J.L."/>
            <person name="Chapple C."/>
            <person name="Chatterji S."/>
            <person name="Chinwalla A."/>
            <person name="Civetta A."/>
            <person name="Clifton S.W."/>
            <person name="Comeron J.M."/>
            <person name="Costello J.C."/>
            <person name="Coyne J.A."/>
            <person name="Daub J."/>
            <person name="David R.G."/>
            <person name="Delcher A.L."/>
            <person name="Delehaunty K."/>
            <person name="Do C.B."/>
            <person name="Ebling H."/>
            <person name="Edwards K."/>
            <person name="Eickbush T."/>
            <person name="Evans J.D."/>
            <person name="Filipski A."/>
            <person name="Findeiss S."/>
            <person name="Freyhult E."/>
            <person name="Fulton L."/>
            <person name="Fulton R."/>
            <person name="Garcia A.C."/>
            <person name="Gardiner A."/>
            <person name="Garfield D.A."/>
            <person name="Garvin B.E."/>
            <person name="Gibson G."/>
            <person name="Gilbert D."/>
            <person name="Gnerre S."/>
            <person name="Godfrey J."/>
            <person name="Good R."/>
            <person name="Gotea V."/>
            <person name="Gravely B."/>
            <person name="Greenberg A.J."/>
            <person name="Griffiths-Jones S."/>
            <person name="Gross S."/>
            <person name="Guigo R."/>
            <person name="Gustafson E.A."/>
            <person name="Haerty W."/>
            <person name="Hahn M.W."/>
            <person name="Halligan D.L."/>
            <person name="Halpern A.L."/>
            <person name="Halter G.M."/>
            <person name="Han M.V."/>
            <person name="Heger A."/>
            <person name="Hillier L."/>
            <person name="Hinrichs A.S."/>
            <person name="Holmes I."/>
            <person name="Hoskins R.A."/>
            <person name="Hubisz M.J."/>
            <person name="Hultmark D."/>
            <person name="Huntley M.A."/>
            <person name="Jaffe D.B."/>
            <person name="Jagadeeshan S."/>
            <person name="Jeck W.R."/>
            <person name="Johnson J."/>
            <person name="Jones C.D."/>
            <person name="Jordan W.C."/>
            <person name="Karpen G.H."/>
            <person name="Kataoka E."/>
            <person name="Keightley P.D."/>
            <person name="Kheradpour P."/>
            <person name="Kirkness E.F."/>
            <person name="Koerich L.B."/>
            <person name="Kristiansen K."/>
            <person name="Kudrna D."/>
            <person name="Kulathinal R.J."/>
            <person name="Kumar S."/>
            <person name="Kwok R."/>
            <person name="Lander E."/>
            <person name="Langley C.H."/>
            <person name="Lapoint R."/>
            <person name="Lazzaro B.P."/>
            <person name="Lee S.J."/>
            <person name="Levesque L."/>
            <person name="Li R."/>
            <person name="Lin C.F."/>
            <person name="Lin M.F."/>
            <person name="Lindblad-Toh K."/>
            <person name="Llopart A."/>
            <person name="Long M."/>
            <person name="Low L."/>
            <person name="Lozovsky E."/>
            <person name="Lu J."/>
            <person name="Luo M."/>
            <person name="Machado C.A."/>
            <person name="Makalowski W."/>
            <person name="Marzo M."/>
            <person name="Matsuda M."/>
            <person name="Matzkin L."/>
            <person name="McAllister B."/>
            <person name="McBride C.S."/>
            <person name="McKernan B."/>
            <person name="McKernan K."/>
            <person name="Mendez-Lago M."/>
            <person name="Minx P."/>
            <person name="Mollenhauer M.U."/>
            <person name="Montooth K."/>
            <person name="Mount S.M."/>
            <person name="Mu X."/>
            <person name="Myers E."/>
            <person name="Negre B."/>
            <person name="Newfeld S."/>
            <person name="Nielsen R."/>
            <person name="Noor M.A."/>
            <person name="O'Grady P."/>
            <person name="Pachter L."/>
            <person name="Papaceit M."/>
            <person name="Parisi M.J."/>
            <person name="Parisi M."/>
            <person name="Parts L."/>
            <person name="Pedersen J.S."/>
            <person name="Pesole G."/>
            <person name="Phillippy A.M."/>
            <person name="Ponting C.P."/>
            <person name="Pop M."/>
            <person name="Porcelli D."/>
            <person name="Powell J.R."/>
            <person name="Prohaska S."/>
            <person name="Pruitt K."/>
            <person name="Puig M."/>
            <person name="Quesneville H."/>
            <person name="Ram K.R."/>
            <person name="Rand D."/>
            <person name="Rasmussen M.D."/>
            <person name="Reed L.K."/>
            <person name="Reenan R."/>
            <person name="Reily A."/>
            <person name="Remington K.A."/>
            <person name="Rieger T.T."/>
            <person name="Ritchie M.G."/>
            <person name="Robin C."/>
            <person name="Rogers Y.H."/>
            <person name="Rohde C."/>
            <person name="Rozas J."/>
            <person name="Rubenfield M.J."/>
            <person name="Ruiz A."/>
            <person name="Russo S."/>
            <person name="Salzberg S.L."/>
            <person name="Sanchez-Gracia A."/>
            <person name="Saranga D.J."/>
            <person name="Sato H."/>
            <person name="Schaeffer S.W."/>
            <person name="Schatz M.C."/>
            <person name="Schlenke T."/>
            <person name="Schwartz R."/>
            <person name="Segarra C."/>
            <person name="Singh R.S."/>
            <person name="Sirot L."/>
            <person name="Sirota M."/>
            <person name="Sisneros N.B."/>
            <person name="Smith C.D."/>
            <person name="Smith T.F."/>
            <person name="Spieth J."/>
            <person name="Stage D.E."/>
            <person name="Stark A."/>
            <person name="Stephan W."/>
            <person name="Strausberg R.L."/>
            <person name="Strempel S."/>
            <person name="Sturgill D."/>
            <person name="Sutton G."/>
            <person name="Sutton G.G."/>
            <person name="Tao W."/>
            <person name="Teichmann S."/>
            <person name="Tobari Y.N."/>
            <person name="Tomimura Y."/>
            <person name="Tsolas J.M."/>
            <person name="Valente V.L."/>
            <person name="Venter E."/>
            <person name="Venter J.C."/>
            <person name="Vicario S."/>
            <person name="Vieira F.G."/>
            <person name="Vilella A.J."/>
            <person name="Villasante A."/>
            <person name="Walenz B."/>
            <person name="Wang J."/>
            <person name="Wasserman M."/>
            <person name="Watts T."/>
            <person name="Wilson D."/>
            <person name="Wilson R.K."/>
            <person name="Wing R.A."/>
            <person name="Wolfner M.F."/>
            <person name="Wong A."/>
            <person name="Wong G.K."/>
            <person name="Wu C.I."/>
            <person name="Wu G."/>
            <person name="Yamamoto D."/>
            <person name="Yang H.P."/>
            <person name="Yang S.P."/>
            <person name="Yorke J.A."/>
            <person name="Yoshida K."/>
            <person name="Zdobnov E."/>
            <person name="Zhang P."/>
            <person name="Zhang Y."/>
            <person name="Zimin A.V."/>
            <person name="Baldwin J."/>
            <person name="Abdouelleil A."/>
            <person name="Abdulkadir J."/>
            <person name="Abebe A."/>
            <person name="Abera B."/>
            <person name="Abreu J."/>
            <person name="Acer S.C."/>
            <person name="Aftuck L."/>
            <person name="Alexander A."/>
            <person name="An P."/>
            <person name="Anderson E."/>
            <person name="Anderson S."/>
            <person name="Arachi H."/>
            <person name="Azer M."/>
            <person name="Bachantsang P."/>
            <person name="Barry A."/>
            <person name="Bayul T."/>
            <person name="Berlin A."/>
            <person name="Bessette D."/>
            <person name="Bloom T."/>
            <person name="Blye J."/>
            <person name="Boguslavskiy L."/>
            <person name="Bonnet C."/>
            <person name="Boukhgalter B."/>
            <person name="Bourzgui I."/>
            <person name="Brown A."/>
            <person name="Cahill P."/>
            <person name="Channer S."/>
            <person name="Cheshatsang Y."/>
            <person name="Chuda L."/>
            <person name="Citroen M."/>
            <person name="Collymore A."/>
            <person name="Cooke P."/>
            <person name="Costello M."/>
            <person name="D'Aco K."/>
            <person name="Daza R."/>
            <person name="De Haan G."/>
            <person name="DeGray S."/>
            <person name="DeMaso C."/>
            <person name="Dhargay N."/>
            <person name="Dooley K."/>
            <person name="Dooley E."/>
            <person name="Doricent M."/>
            <person name="Dorje P."/>
            <person name="Dorjee K."/>
            <person name="Dupes A."/>
            <person name="Elong R."/>
            <person name="Falk J."/>
            <person name="Farina A."/>
            <person name="Faro S."/>
            <person name="Ferguson D."/>
            <person name="Fisher S."/>
            <person name="Foley C.D."/>
            <person name="Franke A."/>
            <person name="Friedrich D."/>
            <person name="Gadbois L."/>
            <person name="Gearin G."/>
            <person name="Gearin C.R."/>
            <person name="Giannoukos G."/>
            <person name="Goode T."/>
            <person name="Graham J."/>
            <person name="Grandbois E."/>
            <person name="Grewal S."/>
            <person name="Gyaltsen K."/>
            <person name="Hafez N."/>
            <person name="Hagos B."/>
            <person name="Hall J."/>
            <person name="Henson C."/>
            <person name="Hollinger A."/>
            <person name="Honan T."/>
            <person name="Huard M.D."/>
            <person name="Hughes L."/>
            <person name="Hurhula B."/>
            <person name="Husby M.E."/>
            <person name="Kamat A."/>
            <person name="Kanga B."/>
            <person name="Kashin S."/>
            <person name="Khazanovich D."/>
            <person name="Kisner P."/>
            <person name="Lance K."/>
            <person name="Lara M."/>
            <person name="Lee W."/>
            <person name="Lennon N."/>
            <person name="Letendre F."/>
            <person name="LeVine R."/>
            <person name="Lipovsky A."/>
            <person name="Liu X."/>
            <person name="Liu J."/>
            <person name="Liu S."/>
            <person name="Lokyitsang T."/>
            <person name="Lokyitsang Y."/>
            <person name="Lubonja R."/>
            <person name="Lui A."/>
            <person name="MacDonald P."/>
            <person name="Magnisalis V."/>
            <person name="Maru K."/>
            <person name="Matthews C."/>
            <person name="McCusker W."/>
            <person name="McDonough S."/>
            <person name="Mehta T."/>
            <person name="Meldrim J."/>
            <person name="Meneus L."/>
            <person name="Mihai O."/>
            <person name="Mihalev A."/>
            <person name="Mihova T."/>
            <person name="Mittelman R."/>
            <person name="Mlenga V."/>
            <person name="Montmayeur A."/>
            <person name="Mulrain L."/>
            <person name="Navidi A."/>
            <person name="Naylor J."/>
            <person name="Negash T."/>
            <person name="Nguyen T."/>
            <person name="Nguyen N."/>
            <person name="Nicol R."/>
            <person name="Norbu C."/>
            <person name="Norbu N."/>
            <person name="Novod N."/>
            <person name="O'Neill B."/>
            <person name="Osman S."/>
            <person name="Markiewicz E."/>
            <person name="Oyono O.L."/>
            <person name="Patti C."/>
            <person name="Phunkhang P."/>
            <person name="Pierre F."/>
            <person name="Priest M."/>
            <person name="Raghuraman S."/>
            <person name="Rege F."/>
            <person name="Reyes R."/>
            <person name="Rise C."/>
            <person name="Rogov P."/>
            <person name="Ross K."/>
            <person name="Ryan E."/>
            <person name="Settipalli S."/>
            <person name="Shea T."/>
            <person name="Sherpa N."/>
            <person name="Shi L."/>
            <person name="Shih D."/>
            <person name="Sparrow T."/>
            <person name="Spaulding J."/>
            <person name="Stalker J."/>
            <person name="Stange-Thomann N."/>
            <person name="Stavropoulos S."/>
            <person name="Stone C."/>
            <person name="Strader C."/>
            <person name="Tesfaye S."/>
            <person name="Thomson T."/>
            <person name="Thoulutsang Y."/>
            <person name="Thoulutsang D."/>
            <person name="Topham K."/>
            <person name="Topping I."/>
            <person name="Tsamla T."/>
            <person name="Vassiliev H."/>
            <person name="Vo A."/>
            <person name="Wangchuk T."/>
            <person name="Wangdi T."/>
            <person name="Weiand M."/>
            <person name="Wilkinson J."/>
            <person name="Wilson A."/>
            <person name="Yadav S."/>
            <person name="Young G."/>
            <person name="Yu Q."/>
            <person name="Zembek L."/>
            <person name="Zhong D."/>
            <person name="Zimmer A."/>
            <person name="Zwirko Z."/>
            <person name="Jaffe D.B."/>
            <person name="Alvarez P."/>
            <person name="Brockman W."/>
            <person name="Butler J."/>
            <person name="Chin C."/>
            <person name="Gnerre S."/>
            <person name="Grabherr M."/>
            <person name="Kleber M."/>
            <person name="Mauceli E."/>
            <person name="MacCallum I."/>
        </authorList>
    </citation>
    <scope>NUCLEOTIDE SEQUENCE [LARGE SCALE GENOMIC DNA]</scope>
    <source>
        <strain evidence="7">Tucson 14030-0811.24</strain>
    </source>
</reference>
<evidence type="ECO:0000313" key="7">
    <source>
        <dbReference type="Proteomes" id="UP000007798"/>
    </source>
</evidence>
<dbReference type="GO" id="GO:0009653">
    <property type="term" value="P:anatomical structure morphogenesis"/>
    <property type="evidence" value="ECO:0007669"/>
    <property type="project" value="UniProtKB-ARBA"/>
</dbReference>
<dbReference type="GO" id="GO:0061608">
    <property type="term" value="F:nuclear import signal receptor activity"/>
    <property type="evidence" value="ECO:0007669"/>
    <property type="project" value="InterPro"/>
</dbReference>
<accession>A0A0Q9X1X0</accession>
<sequence length="472" mass="52433">MAIDQNPVNDTDGAEAFPMSMEEIMADLNSQDVSLQIEVMKKIRKIPQLKDNLPFEDVENLVSKCMDLIQEQNTPEVQSEAARLLAYITLGTLNPSSDVIKHEALPVLLVLLQSSGLKLKERAAWAMSVIALDSHAARNEMIEIGVIDVILGLHGYEEMPVMLYIVTLMMSLCNNKHPSPPFEKVKRFLPMLSELLLSPRPEIAEVSCQTILHITDIETDETIQTVMDSGAVPRLVNLMKHDDPDVVLAAVHCVGALVLGSNEQIETILAFGVLEILKTLLCHQDRKIVKIACLAVGNIITGSQKRIQAVIEVGIFQRIQMMIEENDIVDQKNAVFIVYAVIANGTPGQLAHLVTNHKILRPFIRLLDAKNTFVLTIVLKGLEYLFEKAKSFTGTQNLCVQLLEMYGLTKLKALQEDENADISKVAKLLLQKYFQPNEATSKEGNPPDDKKVEELIDSIAGELRKLASNETN</sequence>
<dbReference type="GO" id="GO:0006606">
    <property type="term" value="P:protein import into nucleus"/>
    <property type="evidence" value="ECO:0007669"/>
    <property type="project" value="InterPro"/>
</dbReference>
<proteinExistence type="inferred from homology"/>
<gene>
    <name evidence="6" type="primary">Dwil\GK27032</name>
    <name evidence="6" type="ORF">Dwil_GK27032</name>
</gene>
<evidence type="ECO:0000313" key="6">
    <source>
        <dbReference type="EMBL" id="KRF98199.1"/>
    </source>
</evidence>
<evidence type="ECO:0000256" key="1">
    <source>
        <dbReference type="ARBA" id="ARBA00010394"/>
    </source>
</evidence>
<dbReference type="GO" id="GO:0005737">
    <property type="term" value="C:cytoplasm"/>
    <property type="evidence" value="ECO:0007669"/>
    <property type="project" value="InterPro"/>
</dbReference>
<dbReference type="SMR" id="A0A0Q9X1X0"/>
<name>A0A0Q9X1X0_DROWI</name>
<keyword evidence="4 5" id="KW-0653">Protein transport</keyword>
<evidence type="ECO:0000256" key="2">
    <source>
        <dbReference type="ARBA" id="ARBA00022448"/>
    </source>
</evidence>
<dbReference type="Pfam" id="PF16186">
    <property type="entry name" value="Arm_3"/>
    <property type="match status" value="1"/>
</dbReference>